<gene>
    <name evidence="2" type="ORF">Sango_2264100</name>
</gene>
<proteinExistence type="predicted"/>
<sequence>MEKRSSRIPELRQKTELSCMLGLFSILESCEGRPSRKLIANGRPVNRHIIGEGINKQYQEELTVFISTADFPRKPDQIASFDEECRKVQNEAALASVTFDASARNLIQEDMPIEKQKTNQNTVEMNSERVDRLLKTQKRARKSSRKAYQPSSCCLNNAASSIHQLPSPQNHLENSVLSGCFERSIRLGKYDQVDEISMHQAHMRAKALLDQMFLERKFISNARTRYESNSFSDALEMLNSSKDFLPERNSLLARRIRELPSSQTAVKFVPDAKFSEYEGLDASSSGNPGIPLASQIGKPSKHYQCQCSMETSFMARPSDKIVILKPLPENARYSQNVTSHCSSLQSHKRSSGRVLDAKATSFSFRGMKKKLKHTFGGTRKGMDCTSAILSHSQSTLKVEDECTCRGVESNFSSGRLSKKREFDVILEAKRQLSARWKNVNAVETVTNVKSPRTLGRILSSPDHDLWPLSPRRDSQYSSGSTQMRFSLYNTSPRVAGSSSQVPYGKERACLSPLRPNTEVTSGDDSNKYDDTLQIMDTKTSSLIPRTDKEAHDMDVSMTNNMKSNGKKKIAEMNGVLQPELHGTEVPSGINSMDFTNDTAELHKDDESVMNSVDSLSENEAFTSTADDLPSTPLSIHRLDVADRIKYHEEHRSPVSVLEPFFLEDTNSPPSITLQTDRQPLKPLRLDFQECSSELFHPDPPTSANSCIEEQDPLSHYVHLLLQTSCLDWDQLSEISCLPEELLDESLSDEVEFLPPDCYFAPKLLFDHINEVLLEIYQFHFCSPPWLAFTKPKIRSVPLAQLVLDEIMTEADFYLLPRTEKRTLDQLVSKDVAACRSWLDVQLDTEQIVIDVSEDVLEESILDMLLEFHT</sequence>
<organism evidence="2 3">
    <name type="scientific">Sesamum angolense</name>
    <dbReference type="NCBI Taxonomy" id="2727404"/>
    <lineage>
        <taxon>Eukaryota</taxon>
        <taxon>Viridiplantae</taxon>
        <taxon>Streptophyta</taxon>
        <taxon>Embryophyta</taxon>
        <taxon>Tracheophyta</taxon>
        <taxon>Spermatophyta</taxon>
        <taxon>Magnoliopsida</taxon>
        <taxon>eudicotyledons</taxon>
        <taxon>Gunneridae</taxon>
        <taxon>Pentapetalae</taxon>
        <taxon>asterids</taxon>
        <taxon>lamiids</taxon>
        <taxon>Lamiales</taxon>
        <taxon>Pedaliaceae</taxon>
        <taxon>Sesamum</taxon>
    </lineage>
</organism>
<dbReference type="PANTHER" id="PTHR47212:SF4">
    <property type="entry name" value="ADHESIN-LIKE PROTEIN, PUTATIVE (DUF3741)-RELATED"/>
    <property type="match status" value="1"/>
</dbReference>
<reference evidence="2" key="2">
    <citation type="journal article" date="2024" name="Plant">
        <title>Genomic evolution and insights into agronomic trait innovations of Sesamum species.</title>
        <authorList>
            <person name="Miao H."/>
            <person name="Wang L."/>
            <person name="Qu L."/>
            <person name="Liu H."/>
            <person name="Sun Y."/>
            <person name="Le M."/>
            <person name="Wang Q."/>
            <person name="Wei S."/>
            <person name="Zheng Y."/>
            <person name="Lin W."/>
            <person name="Duan Y."/>
            <person name="Cao H."/>
            <person name="Xiong S."/>
            <person name="Wang X."/>
            <person name="Wei L."/>
            <person name="Li C."/>
            <person name="Ma Q."/>
            <person name="Ju M."/>
            <person name="Zhao R."/>
            <person name="Li G."/>
            <person name="Mu C."/>
            <person name="Tian Q."/>
            <person name="Mei H."/>
            <person name="Zhang T."/>
            <person name="Gao T."/>
            <person name="Zhang H."/>
        </authorList>
    </citation>
    <scope>NUCLEOTIDE SEQUENCE</scope>
    <source>
        <strain evidence="2">K16</strain>
    </source>
</reference>
<protein>
    <recommendedName>
        <fullName evidence="1">DUF4378 domain-containing protein</fullName>
    </recommendedName>
</protein>
<name>A0AAE2BL05_9LAMI</name>
<dbReference type="Proteomes" id="UP001289374">
    <property type="component" value="Unassembled WGS sequence"/>
</dbReference>
<comment type="caution">
    <text evidence="2">The sequence shown here is derived from an EMBL/GenBank/DDBJ whole genome shotgun (WGS) entry which is preliminary data.</text>
</comment>
<evidence type="ECO:0000313" key="2">
    <source>
        <dbReference type="EMBL" id="KAK4389271.1"/>
    </source>
</evidence>
<dbReference type="EMBL" id="JACGWL010000013">
    <property type="protein sequence ID" value="KAK4389271.1"/>
    <property type="molecule type" value="Genomic_DNA"/>
</dbReference>
<evidence type="ECO:0000313" key="3">
    <source>
        <dbReference type="Proteomes" id="UP001289374"/>
    </source>
</evidence>
<dbReference type="Pfam" id="PF14309">
    <property type="entry name" value="DUF4378"/>
    <property type="match status" value="1"/>
</dbReference>
<accession>A0AAE2BL05</accession>
<feature type="domain" description="DUF4378" evidence="1">
    <location>
        <begin position="715"/>
        <end position="858"/>
    </location>
</feature>
<reference evidence="2" key="1">
    <citation type="submission" date="2020-06" db="EMBL/GenBank/DDBJ databases">
        <authorList>
            <person name="Li T."/>
            <person name="Hu X."/>
            <person name="Zhang T."/>
            <person name="Song X."/>
            <person name="Zhang H."/>
            <person name="Dai N."/>
            <person name="Sheng W."/>
            <person name="Hou X."/>
            <person name="Wei L."/>
        </authorList>
    </citation>
    <scope>NUCLEOTIDE SEQUENCE</scope>
    <source>
        <strain evidence="2">K16</strain>
        <tissue evidence="2">Leaf</tissue>
    </source>
</reference>
<keyword evidence="3" id="KW-1185">Reference proteome</keyword>
<evidence type="ECO:0000259" key="1">
    <source>
        <dbReference type="Pfam" id="PF14309"/>
    </source>
</evidence>
<dbReference type="AlphaFoldDB" id="A0AAE2BL05"/>
<dbReference type="PANTHER" id="PTHR47212">
    <property type="entry name" value="ADHESIN-LIKE PROTEIN, PUTATIVE (DUF3741)-RELATED"/>
    <property type="match status" value="1"/>
</dbReference>
<dbReference type="InterPro" id="IPR025486">
    <property type="entry name" value="DUF4378"/>
</dbReference>